<dbReference type="FunFam" id="1.10.3880.10:FF:000001">
    <property type="entry name" value="Probable Fe(2+)-trafficking protein"/>
    <property type="match status" value="1"/>
</dbReference>
<dbReference type="AlphaFoldDB" id="A0A939IN85"/>
<organism evidence="6 7">
    <name type="scientific">Bowmanella dokdonensis</name>
    <dbReference type="NCBI Taxonomy" id="751969"/>
    <lineage>
        <taxon>Bacteria</taxon>
        <taxon>Pseudomonadati</taxon>
        <taxon>Pseudomonadota</taxon>
        <taxon>Gammaproteobacteria</taxon>
        <taxon>Alteromonadales</taxon>
        <taxon>Alteromonadaceae</taxon>
        <taxon>Bowmanella</taxon>
    </lineage>
</organism>
<reference evidence="6" key="1">
    <citation type="submission" date="2021-03" db="EMBL/GenBank/DDBJ databases">
        <title>novel species isolated from a fishpond in China.</title>
        <authorList>
            <person name="Lu H."/>
            <person name="Cai Z."/>
        </authorList>
    </citation>
    <scope>NUCLEOTIDE SEQUENCE</scope>
    <source>
        <strain evidence="6">JCM 30855</strain>
    </source>
</reference>
<name>A0A939IN85_9ALTE</name>
<dbReference type="GO" id="GO:0005829">
    <property type="term" value="C:cytosol"/>
    <property type="evidence" value="ECO:0007669"/>
    <property type="project" value="TreeGrafter"/>
</dbReference>
<evidence type="ECO:0000313" key="6">
    <source>
        <dbReference type="EMBL" id="MBN7826093.1"/>
    </source>
</evidence>
<dbReference type="InterPro" id="IPR007457">
    <property type="entry name" value="Fe_traffick_prot_YggX"/>
</dbReference>
<dbReference type="InterPro" id="IPR036766">
    <property type="entry name" value="Fe_traffick_prot_YggX_sf"/>
</dbReference>
<dbReference type="GO" id="GO:0005506">
    <property type="term" value="F:iron ion binding"/>
    <property type="evidence" value="ECO:0007669"/>
    <property type="project" value="UniProtKB-UniRule"/>
</dbReference>
<dbReference type="NCBIfam" id="NF003817">
    <property type="entry name" value="PRK05408.1"/>
    <property type="match status" value="1"/>
</dbReference>
<keyword evidence="1 5" id="KW-0408">Iron</keyword>
<evidence type="ECO:0000313" key="7">
    <source>
        <dbReference type="Proteomes" id="UP000664654"/>
    </source>
</evidence>
<proteinExistence type="inferred from homology"/>
<dbReference type="Gene3D" id="1.10.3880.10">
    <property type="entry name" value="Fe(II) trafficking protein YggX"/>
    <property type="match status" value="1"/>
</dbReference>
<dbReference type="EMBL" id="JAFKCV010000006">
    <property type="protein sequence ID" value="MBN7826093.1"/>
    <property type="molecule type" value="Genomic_DNA"/>
</dbReference>
<evidence type="ECO:0000256" key="2">
    <source>
        <dbReference type="ARBA" id="ARBA00053793"/>
    </source>
</evidence>
<dbReference type="PIRSF" id="PIRSF029827">
    <property type="entry name" value="Fe_traffic_YggX"/>
    <property type="match status" value="1"/>
</dbReference>
<evidence type="ECO:0000256" key="3">
    <source>
        <dbReference type="ARBA" id="ARBA00061679"/>
    </source>
</evidence>
<keyword evidence="7" id="KW-1185">Reference proteome</keyword>
<dbReference type="Pfam" id="PF04362">
    <property type="entry name" value="Iron_traffic"/>
    <property type="match status" value="1"/>
</dbReference>
<evidence type="ECO:0000256" key="5">
    <source>
        <dbReference type="HAMAP-Rule" id="MF_00686"/>
    </source>
</evidence>
<accession>A0A939IN85</accession>
<comment type="caution">
    <text evidence="6">The sequence shown here is derived from an EMBL/GenBank/DDBJ whole genome shotgun (WGS) entry which is preliminary data.</text>
</comment>
<dbReference type="PANTHER" id="PTHR36965:SF1">
    <property type="entry name" value="FE(2+)-TRAFFICKING PROTEIN-RELATED"/>
    <property type="match status" value="1"/>
</dbReference>
<dbReference type="HAMAP" id="MF_00686">
    <property type="entry name" value="Fe_traffic_YggX"/>
    <property type="match status" value="1"/>
</dbReference>
<dbReference type="SUPFAM" id="SSF111148">
    <property type="entry name" value="YggX-like"/>
    <property type="match status" value="1"/>
</dbReference>
<comment type="function">
    <text evidence="2">Could be a mediator in iron transactions between iron acquisition and iron-requiring processes, such as synthesis and/or repair of Fe-S clusters in biosynthetic enzymes. Necessary to maintain high levels of aconitase under oxidative stress.</text>
</comment>
<gene>
    <name evidence="6" type="ORF">J0A66_12715</name>
</gene>
<sequence length="90" mass="10689">MARNVFCQYFNKEGEGLDFQLYPGELGKRIFDNISKQAWAEWQKKQTMLINEKKLNMMNAEHRAFLEEQMAKFLFEGHQVDIEGYVPPKD</sequence>
<dbReference type="Proteomes" id="UP000664654">
    <property type="component" value="Unassembled WGS sequence"/>
</dbReference>
<evidence type="ECO:0000256" key="4">
    <source>
        <dbReference type="ARBA" id="ARBA00070403"/>
    </source>
</evidence>
<dbReference type="GO" id="GO:0034599">
    <property type="term" value="P:cellular response to oxidative stress"/>
    <property type="evidence" value="ECO:0007669"/>
    <property type="project" value="TreeGrafter"/>
</dbReference>
<evidence type="ECO:0000256" key="1">
    <source>
        <dbReference type="ARBA" id="ARBA00023004"/>
    </source>
</evidence>
<comment type="similarity">
    <text evidence="3 5">Belongs to the Fe(2+)-trafficking protein family.</text>
</comment>
<protein>
    <recommendedName>
        <fullName evidence="4 5">Probable Fe(2+)-trafficking protein</fullName>
    </recommendedName>
</protein>
<dbReference type="RefSeq" id="WP_206574196.1">
    <property type="nucleotide sequence ID" value="NZ_JAFKCV010000006.1"/>
</dbReference>
<dbReference type="PANTHER" id="PTHR36965">
    <property type="entry name" value="FE(2+)-TRAFFICKING PROTEIN-RELATED"/>
    <property type="match status" value="1"/>
</dbReference>